<keyword evidence="2" id="KW-1185">Reference proteome</keyword>
<sequence length="223" mass="25178">RGTTPHTSAFPPPSERNIHAIIRGIPATFNEQEVKEELEQKDYSPHHIIRLKRNGGIPMPLMVLILPKIDKSQQIFTEHELLGLAIRVQVQKNTRLLGSVIAARKVANEYFCKHEELLEADPCLVEIIQNGNNRCTLISIQQSKTVVQQISPSKVIVNPREPSTVHSSCPEDGLIVISQPSIIELQRCSIEVNQQKFYPSDHIKQETSFPLPTMSHEHFQSST</sequence>
<feature type="non-terminal residue" evidence="1">
    <location>
        <position position="223"/>
    </location>
</feature>
<evidence type="ECO:0000313" key="1">
    <source>
        <dbReference type="EMBL" id="CAH2016899.1"/>
    </source>
</evidence>
<comment type="caution">
    <text evidence="1">The sequence shown here is derived from an EMBL/GenBank/DDBJ whole genome shotgun (WGS) entry which is preliminary data.</text>
</comment>
<gene>
    <name evidence="1" type="ORF">ACAOBT_LOCUS35670</name>
</gene>
<dbReference type="OrthoDB" id="8123891at2759"/>
<dbReference type="Proteomes" id="UP001152888">
    <property type="component" value="Unassembled WGS sequence"/>
</dbReference>
<proteinExistence type="predicted"/>
<evidence type="ECO:0000313" key="2">
    <source>
        <dbReference type="Proteomes" id="UP001152888"/>
    </source>
</evidence>
<protein>
    <submittedName>
        <fullName evidence="1">Uncharacterized protein</fullName>
    </submittedName>
</protein>
<dbReference type="AlphaFoldDB" id="A0A9P0QBZ9"/>
<name>A0A9P0QBZ9_ACAOB</name>
<accession>A0A9P0QBZ9</accession>
<reference evidence="1" key="1">
    <citation type="submission" date="2022-03" db="EMBL/GenBank/DDBJ databases">
        <authorList>
            <person name="Sayadi A."/>
        </authorList>
    </citation>
    <scope>NUCLEOTIDE SEQUENCE</scope>
</reference>
<organism evidence="1 2">
    <name type="scientific">Acanthoscelides obtectus</name>
    <name type="common">Bean weevil</name>
    <name type="synonym">Bruchus obtectus</name>
    <dbReference type="NCBI Taxonomy" id="200917"/>
    <lineage>
        <taxon>Eukaryota</taxon>
        <taxon>Metazoa</taxon>
        <taxon>Ecdysozoa</taxon>
        <taxon>Arthropoda</taxon>
        <taxon>Hexapoda</taxon>
        <taxon>Insecta</taxon>
        <taxon>Pterygota</taxon>
        <taxon>Neoptera</taxon>
        <taxon>Endopterygota</taxon>
        <taxon>Coleoptera</taxon>
        <taxon>Polyphaga</taxon>
        <taxon>Cucujiformia</taxon>
        <taxon>Chrysomeloidea</taxon>
        <taxon>Chrysomelidae</taxon>
        <taxon>Bruchinae</taxon>
        <taxon>Bruchini</taxon>
        <taxon>Acanthoscelides</taxon>
    </lineage>
</organism>
<dbReference type="EMBL" id="CAKOFQ010009045">
    <property type="protein sequence ID" value="CAH2016899.1"/>
    <property type="molecule type" value="Genomic_DNA"/>
</dbReference>